<evidence type="ECO:0000313" key="3">
    <source>
        <dbReference type="EMBL" id="KAJ7300433.1"/>
    </source>
</evidence>
<feature type="compositionally biased region" description="Polar residues" evidence="2">
    <location>
        <begin position="1"/>
        <end position="11"/>
    </location>
</feature>
<feature type="compositionally biased region" description="Polar residues" evidence="2">
    <location>
        <begin position="25"/>
        <end position="37"/>
    </location>
</feature>
<organism evidence="3 4">
    <name type="scientific">Mycena albidolilacea</name>
    <dbReference type="NCBI Taxonomy" id="1033008"/>
    <lineage>
        <taxon>Eukaryota</taxon>
        <taxon>Fungi</taxon>
        <taxon>Dikarya</taxon>
        <taxon>Basidiomycota</taxon>
        <taxon>Agaricomycotina</taxon>
        <taxon>Agaricomycetes</taxon>
        <taxon>Agaricomycetidae</taxon>
        <taxon>Agaricales</taxon>
        <taxon>Marasmiineae</taxon>
        <taxon>Mycenaceae</taxon>
        <taxon>Mycena</taxon>
    </lineage>
</organism>
<sequence length="380" mass="42350">MGSNKNTTSHTAPKRVSGRGKAVHTENQPNPAKNTSDALKTVNARIERHIDPYSDAMESKFDIIDNDKTQEIVFLRQSHDLADRKILETQAANEALQKELDEIKSAAAAAGARFGTDLTNHGGDVDAGKAQEKNPLLEELEKAQVANAALRKKVQALADKQRIHDVDSDVNENVPRAAGSAGNNFNIQNEMGLGGNANDREQYLAIMVCRVPNQDNNLTLDLVKRNMHDLTHQASINWEQPWAKTPAGAKEKLFAVARERHPILKRYENDWATEELVKQYIKNKRRHGYRKGFLERPAQYDYLKTNSAKRNPSAPRGPRIAVRRSKKVAEKKAAAKAKGKSKAKLRTKQVVEDDDESMSDEPGLSRDRGGSEEEDAYESS</sequence>
<evidence type="ECO:0000256" key="1">
    <source>
        <dbReference type="SAM" id="Coils"/>
    </source>
</evidence>
<feature type="compositionally biased region" description="Basic residues" evidence="2">
    <location>
        <begin position="12"/>
        <end position="22"/>
    </location>
</feature>
<feature type="region of interest" description="Disordered" evidence="2">
    <location>
        <begin position="1"/>
        <end position="37"/>
    </location>
</feature>
<protein>
    <submittedName>
        <fullName evidence="3">Uncharacterized protein</fullName>
    </submittedName>
</protein>
<dbReference type="AlphaFoldDB" id="A0AAD6YWP3"/>
<dbReference type="Proteomes" id="UP001218218">
    <property type="component" value="Unassembled WGS sequence"/>
</dbReference>
<feature type="compositionally biased region" description="Basic residues" evidence="2">
    <location>
        <begin position="334"/>
        <end position="347"/>
    </location>
</feature>
<accession>A0AAD6YWP3</accession>
<evidence type="ECO:0000256" key="2">
    <source>
        <dbReference type="SAM" id="MobiDB-lite"/>
    </source>
</evidence>
<reference evidence="3" key="1">
    <citation type="submission" date="2023-03" db="EMBL/GenBank/DDBJ databases">
        <title>Massive genome expansion in bonnet fungi (Mycena s.s.) driven by repeated elements and novel gene families across ecological guilds.</title>
        <authorList>
            <consortium name="Lawrence Berkeley National Laboratory"/>
            <person name="Harder C.B."/>
            <person name="Miyauchi S."/>
            <person name="Viragh M."/>
            <person name="Kuo A."/>
            <person name="Thoen E."/>
            <person name="Andreopoulos B."/>
            <person name="Lu D."/>
            <person name="Skrede I."/>
            <person name="Drula E."/>
            <person name="Henrissat B."/>
            <person name="Morin E."/>
            <person name="Kohler A."/>
            <person name="Barry K."/>
            <person name="LaButti K."/>
            <person name="Morin E."/>
            <person name="Salamov A."/>
            <person name="Lipzen A."/>
            <person name="Mereny Z."/>
            <person name="Hegedus B."/>
            <person name="Baldrian P."/>
            <person name="Stursova M."/>
            <person name="Weitz H."/>
            <person name="Taylor A."/>
            <person name="Grigoriev I.V."/>
            <person name="Nagy L.G."/>
            <person name="Martin F."/>
            <person name="Kauserud H."/>
        </authorList>
    </citation>
    <scope>NUCLEOTIDE SEQUENCE</scope>
    <source>
        <strain evidence="3">CBHHK002</strain>
    </source>
</reference>
<gene>
    <name evidence="3" type="ORF">DFH08DRAFT_146987</name>
</gene>
<name>A0AAD6YWP3_9AGAR</name>
<feature type="coiled-coil region" evidence="1">
    <location>
        <begin position="79"/>
        <end position="113"/>
    </location>
</feature>
<keyword evidence="4" id="KW-1185">Reference proteome</keyword>
<comment type="caution">
    <text evidence="3">The sequence shown here is derived from an EMBL/GenBank/DDBJ whole genome shotgun (WGS) entry which is preliminary data.</text>
</comment>
<feature type="region of interest" description="Disordered" evidence="2">
    <location>
        <begin position="303"/>
        <end position="380"/>
    </location>
</feature>
<dbReference type="EMBL" id="JARIHO010000168">
    <property type="protein sequence ID" value="KAJ7300433.1"/>
    <property type="molecule type" value="Genomic_DNA"/>
</dbReference>
<evidence type="ECO:0000313" key="4">
    <source>
        <dbReference type="Proteomes" id="UP001218218"/>
    </source>
</evidence>
<keyword evidence="1" id="KW-0175">Coiled coil</keyword>
<proteinExistence type="predicted"/>